<dbReference type="EMBL" id="CP041616">
    <property type="protein sequence ID" value="QDO90222.1"/>
    <property type="molecule type" value="Genomic_DNA"/>
</dbReference>
<evidence type="ECO:0000256" key="11">
    <source>
        <dbReference type="ARBA" id="ARBA00022842"/>
    </source>
</evidence>
<keyword evidence="8 19" id="KW-0169">Cobalamin biosynthesis</keyword>
<evidence type="ECO:0000256" key="10">
    <source>
        <dbReference type="ARBA" id="ARBA00022692"/>
    </source>
</evidence>
<dbReference type="UniPathway" id="UPA00148">
    <property type="reaction ID" value="UER00238"/>
</dbReference>
<dbReference type="OrthoDB" id="9794223at2"/>
<evidence type="ECO:0000256" key="15">
    <source>
        <dbReference type="ARBA" id="ARBA00032605"/>
    </source>
</evidence>
<dbReference type="PANTHER" id="PTHR34148:SF1">
    <property type="entry name" value="ADENOSYLCOBINAMIDE-GDP RIBAZOLETRANSFERASE"/>
    <property type="match status" value="1"/>
</dbReference>
<comment type="catalytic activity">
    <reaction evidence="18 19">
        <text>alpha-ribazole 5'-phosphate + adenosylcob(III)inamide-GDP = adenosylcob(III)alamin 5'-phosphate + GMP + H(+)</text>
        <dbReference type="Rhea" id="RHEA:23560"/>
        <dbReference type="ChEBI" id="CHEBI:15378"/>
        <dbReference type="ChEBI" id="CHEBI:57918"/>
        <dbReference type="ChEBI" id="CHEBI:58115"/>
        <dbReference type="ChEBI" id="CHEBI:60487"/>
        <dbReference type="ChEBI" id="CHEBI:60493"/>
        <dbReference type="EC" id="2.7.8.26"/>
    </reaction>
</comment>
<evidence type="ECO:0000256" key="12">
    <source>
        <dbReference type="ARBA" id="ARBA00022989"/>
    </source>
</evidence>
<reference evidence="20 21" key="1">
    <citation type="submission" date="2019-07" db="EMBL/GenBank/DDBJ databases">
        <title>complete genome sequencing of Ornithinimicrobium sp. H23M54.</title>
        <authorList>
            <person name="Bae J.-W."/>
            <person name="Lee S.-Y."/>
        </authorList>
    </citation>
    <scope>NUCLEOTIDE SEQUENCE [LARGE SCALE GENOMIC DNA]</scope>
    <source>
        <strain evidence="20 21">H23M54</strain>
    </source>
</reference>
<evidence type="ECO:0000256" key="6">
    <source>
        <dbReference type="ARBA" id="ARBA00015850"/>
    </source>
</evidence>
<feature type="transmembrane region" description="Helical" evidence="19">
    <location>
        <begin position="31"/>
        <end position="51"/>
    </location>
</feature>
<comment type="similarity">
    <text evidence="4 19">Belongs to the CobS family.</text>
</comment>
<organism evidence="20 21">
    <name type="scientific">Ornithinimicrobium ciconiae</name>
    <dbReference type="NCBI Taxonomy" id="2594265"/>
    <lineage>
        <taxon>Bacteria</taxon>
        <taxon>Bacillati</taxon>
        <taxon>Actinomycetota</taxon>
        <taxon>Actinomycetes</taxon>
        <taxon>Micrococcales</taxon>
        <taxon>Ornithinimicrobiaceae</taxon>
        <taxon>Ornithinimicrobium</taxon>
    </lineage>
</organism>
<evidence type="ECO:0000256" key="16">
    <source>
        <dbReference type="ARBA" id="ARBA00032853"/>
    </source>
</evidence>
<comment type="cofactor">
    <cofactor evidence="1 19">
        <name>Mg(2+)</name>
        <dbReference type="ChEBI" id="CHEBI:18420"/>
    </cofactor>
</comment>
<evidence type="ECO:0000256" key="8">
    <source>
        <dbReference type="ARBA" id="ARBA00022573"/>
    </source>
</evidence>
<comment type="catalytic activity">
    <reaction evidence="17 19">
        <text>alpha-ribazole + adenosylcob(III)inamide-GDP = adenosylcob(III)alamin + GMP + H(+)</text>
        <dbReference type="Rhea" id="RHEA:16049"/>
        <dbReference type="ChEBI" id="CHEBI:10329"/>
        <dbReference type="ChEBI" id="CHEBI:15378"/>
        <dbReference type="ChEBI" id="CHEBI:18408"/>
        <dbReference type="ChEBI" id="CHEBI:58115"/>
        <dbReference type="ChEBI" id="CHEBI:60487"/>
        <dbReference type="EC" id="2.7.8.26"/>
    </reaction>
</comment>
<name>A0A516GFC3_9MICO</name>
<evidence type="ECO:0000313" key="21">
    <source>
        <dbReference type="Proteomes" id="UP000315395"/>
    </source>
</evidence>
<evidence type="ECO:0000256" key="17">
    <source>
        <dbReference type="ARBA" id="ARBA00048623"/>
    </source>
</evidence>
<dbReference type="GO" id="GO:0005886">
    <property type="term" value="C:plasma membrane"/>
    <property type="evidence" value="ECO:0007669"/>
    <property type="project" value="UniProtKB-SubCell"/>
</dbReference>
<proteinExistence type="inferred from homology"/>
<evidence type="ECO:0000256" key="3">
    <source>
        <dbReference type="ARBA" id="ARBA00004663"/>
    </source>
</evidence>
<feature type="transmembrane region" description="Helical" evidence="19">
    <location>
        <begin position="135"/>
        <end position="156"/>
    </location>
</feature>
<evidence type="ECO:0000313" key="20">
    <source>
        <dbReference type="EMBL" id="QDO90222.1"/>
    </source>
</evidence>
<keyword evidence="10 19" id="KW-0812">Transmembrane</keyword>
<evidence type="ECO:0000256" key="7">
    <source>
        <dbReference type="ARBA" id="ARBA00022475"/>
    </source>
</evidence>
<gene>
    <name evidence="19" type="primary">cobS</name>
    <name evidence="20" type="ORF">FNH13_05480</name>
</gene>
<evidence type="ECO:0000256" key="1">
    <source>
        <dbReference type="ARBA" id="ARBA00001946"/>
    </source>
</evidence>
<comment type="pathway">
    <text evidence="3 19">Cofactor biosynthesis; adenosylcobalamin biosynthesis; adenosylcobalamin from cob(II)yrinate a,c-diamide: step 7/7.</text>
</comment>
<accession>A0A516GFC3</accession>
<keyword evidence="21" id="KW-1185">Reference proteome</keyword>
<dbReference type="GO" id="GO:0009236">
    <property type="term" value="P:cobalamin biosynthetic process"/>
    <property type="evidence" value="ECO:0007669"/>
    <property type="project" value="UniProtKB-UniRule"/>
</dbReference>
<evidence type="ECO:0000256" key="18">
    <source>
        <dbReference type="ARBA" id="ARBA00049504"/>
    </source>
</evidence>
<feature type="transmembrane region" description="Helical" evidence="19">
    <location>
        <begin position="203"/>
        <end position="222"/>
    </location>
</feature>
<evidence type="ECO:0000256" key="19">
    <source>
        <dbReference type="HAMAP-Rule" id="MF_00719"/>
    </source>
</evidence>
<keyword evidence="12 19" id="KW-1133">Transmembrane helix</keyword>
<feature type="transmembrane region" description="Helical" evidence="19">
    <location>
        <begin position="229"/>
        <end position="249"/>
    </location>
</feature>
<dbReference type="AlphaFoldDB" id="A0A516GFC3"/>
<protein>
    <recommendedName>
        <fullName evidence="6 19">Adenosylcobinamide-GDP ribazoletransferase</fullName>
        <ecNumber evidence="5 19">2.7.8.26</ecNumber>
    </recommendedName>
    <alternativeName>
        <fullName evidence="16 19">Cobalamin synthase</fullName>
    </alternativeName>
    <alternativeName>
        <fullName evidence="15 19">Cobalamin-5'-phosphate synthase</fullName>
    </alternativeName>
</protein>
<dbReference type="GO" id="GO:0051073">
    <property type="term" value="F:adenosylcobinamide-GDP ribazoletransferase activity"/>
    <property type="evidence" value="ECO:0007669"/>
    <property type="project" value="UniProtKB-UniRule"/>
</dbReference>
<keyword evidence="7 19" id="KW-1003">Cell membrane</keyword>
<sequence length="250" mass="24659">MADSWRLALSTLTRIPVRPPGTIDQSTAGRAMVLAPLTALPSAGGVALLVWLGQEGVLSPLALGLVAVGLLAWLSRLLHLDGLSDTVDGLTASTDRARSLEVMRSGTAGPAGVVALVVVIGLQAVSLAALTTHDLGPLLAAACVIASRSALAVACARGVPAARPDGLGATVSGTVHPLAAVAVFGATAALVWVTALLPGFDLAALLAPVLAALALAGVLVVAVRRLGGVTGDVLGACVEVTLVVLLVAVA</sequence>
<evidence type="ECO:0000256" key="14">
    <source>
        <dbReference type="ARBA" id="ARBA00025228"/>
    </source>
</evidence>
<keyword evidence="9 19" id="KW-0808">Transferase</keyword>
<dbReference type="EC" id="2.7.8.26" evidence="5 19"/>
<evidence type="ECO:0000256" key="2">
    <source>
        <dbReference type="ARBA" id="ARBA00004651"/>
    </source>
</evidence>
<dbReference type="PANTHER" id="PTHR34148">
    <property type="entry name" value="ADENOSYLCOBINAMIDE-GDP RIBAZOLETRANSFERASE"/>
    <property type="match status" value="1"/>
</dbReference>
<comment type="subcellular location">
    <subcellularLocation>
        <location evidence="2 19">Cell membrane</location>
        <topology evidence="2 19">Multi-pass membrane protein</topology>
    </subcellularLocation>
</comment>
<dbReference type="KEGG" id="orz:FNH13_05480"/>
<keyword evidence="11 19" id="KW-0460">Magnesium</keyword>
<keyword evidence="13 19" id="KW-0472">Membrane</keyword>
<evidence type="ECO:0000256" key="13">
    <source>
        <dbReference type="ARBA" id="ARBA00023136"/>
    </source>
</evidence>
<evidence type="ECO:0000256" key="5">
    <source>
        <dbReference type="ARBA" id="ARBA00013200"/>
    </source>
</evidence>
<feature type="transmembrane region" description="Helical" evidence="19">
    <location>
        <begin position="108"/>
        <end position="129"/>
    </location>
</feature>
<feature type="transmembrane region" description="Helical" evidence="19">
    <location>
        <begin position="177"/>
        <end position="197"/>
    </location>
</feature>
<comment type="function">
    <text evidence="14 19">Joins adenosylcobinamide-GDP and alpha-ribazole to generate adenosylcobalamin (Ado-cobalamin). Also synthesizes adenosylcobalamin 5'-phosphate from adenosylcobinamide-GDP and alpha-ribazole 5'-phosphate.</text>
</comment>
<dbReference type="Proteomes" id="UP000315395">
    <property type="component" value="Chromosome"/>
</dbReference>
<dbReference type="HAMAP" id="MF_00719">
    <property type="entry name" value="CobS"/>
    <property type="match status" value="1"/>
</dbReference>
<feature type="transmembrane region" description="Helical" evidence="19">
    <location>
        <begin position="57"/>
        <end position="74"/>
    </location>
</feature>
<evidence type="ECO:0000256" key="9">
    <source>
        <dbReference type="ARBA" id="ARBA00022679"/>
    </source>
</evidence>
<evidence type="ECO:0000256" key="4">
    <source>
        <dbReference type="ARBA" id="ARBA00010561"/>
    </source>
</evidence>
<dbReference type="Pfam" id="PF02654">
    <property type="entry name" value="CobS"/>
    <property type="match status" value="1"/>
</dbReference>
<dbReference type="GO" id="GO:0008818">
    <property type="term" value="F:cobalamin 5'-phosphate synthase activity"/>
    <property type="evidence" value="ECO:0007669"/>
    <property type="project" value="UniProtKB-UniRule"/>
</dbReference>
<dbReference type="InterPro" id="IPR003805">
    <property type="entry name" value="CobS"/>
</dbReference>